<organism evidence="1 2">
    <name type="scientific">Gossypium arboreum</name>
    <name type="common">Tree cotton</name>
    <name type="synonym">Gossypium nanking</name>
    <dbReference type="NCBI Taxonomy" id="29729"/>
    <lineage>
        <taxon>Eukaryota</taxon>
        <taxon>Viridiplantae</taxon>
        <taxon>Streptophyta</taxon>
        <taxon>Embryophyta</taxon>
        <taxon>Tracheophyta</taxon>
        <taxon>Spermatophyta</taxon>
        <taxon>Magnoliopsida</taxon>
        <taxon>eudicotyledons</taxon>
        <taxon>Gunneridae</taxon>
        <taxon>Pentapetalae</taxon>
        <taxon>rosids</taxon>
        <taxon>malvids</taxon>
        <taxon>Malvales</taxon>
        <taxon>Malvaceae</taxon>
        <taxon>Malvoideae</taxon>
        <taxon>Gossypium</taxon>
    </lineage>
</organism>
<reference evidence="1 2" key="1">
    <citation type="submission" date="2023-03" db="EMBL/GenBank/DDBJ databases">
        <title>WGS of Gossypium arboreum.</title>
        <authorList>
            <person name="Yu D."/>
        </authorList>
    </citation>
    <scope>NUCLEOTIDE SEQUENCE [LARGE SCALE GENOMIC DNA]</scope>
    <source>
        <tissue evidence="1">Leaf</tissue>
    </source>
</reference>
<keyword evidence="2" id="KW-1185">Reference proteome</keyword>
<dbReference type="Proteomes" id="UP001358586">
    <property type="component" value="Chromosome 10"/>
</dbReference>
<name>A0ABR0NBA1_GOSAR</name>
<evidence type="ECO:0000313" key="2">
    <source>
        <dbReference type="Proteomes" id="UP001358586"/>
    </source>
</evidence>
<comment type="caution">
    <text evidence="1">The sequence shown here is derived from an EMBL/GenBank/DDBJ whole genome shotgun (WGS) entry which is preliminary data.</text>
</comment>
<sequence>MYQGIKIFIASRVGKSFDSGKKHEEHKYLTFNTHPLKVYRYTYCSRYWTQNSQDNRQLADKYCLRIDLMVAVVDLPVWVILSDFVPRGLAELFWLVLFLFRCGILLRRVCSCSVPLRISPATRREWVLRLWLVDGGGGAIASQSCFLFGLLVSVQGWQFDC</sequence>
<proteinExistence type="predicted"/>
<gene>
    <name evidence="1" type="ORF">PVK06_033391</name>
</gene>
<protein>
    <submittedName>
        <fullName evidence="1">Uncharacterized protein</fullName>
    </submittedName>
</protein>
<dbReference type="EMBL" id="JARKNE010000010">
    <property type="protein sequence ID" value="KAK5792277.1"/>
    <property type="molecule type" value="Genomic_DNA"/>
</dbReference>
<accession>A0ABR0NBA1</accession>
<evidence type="ECO:0000313" key="1">
    <source>
        <dbReference type="EMBL" id="KAK5792277.1"/>
    </source>
</evidence>